<comment type="caution">
    <text evidence="3">The sequence shown here is derived from an EMBL/GenBank/DDBJ whole genome shotgun (WGS) entry which is preliminary data.</text>
</comment>
<dbReference type="KEGG" id="cput:CONPUDRAFT_138463"/>
<accession>A0A5M3MJU8</accession>
<dbReference type="AlphaFoldDB" id="A0A5M3MJU8"/>
<proteinExistence type="predicted"/>
<evidence type="ECO:0000256" key="2">
    <source>
        <dbReference type="SAM" id="SignalP"/>
    </source>
</evidence>
<organism evidence="3 4">
    <name type="scientific">Coniophora puteana (strain RWD-64-598)</name>
    <name type="common">Brown rot fungus</name>
    <dbReference type="NCBI Taxonomy" id="741705"/>
    <lineage>
        <taxon>Eukaryota</taxon>
        <taxon>Fungi</taxon>
        <taxon>Dikarya</taxon>
        <taxon>Basidiomycota</taxon>
        <taxon>Agaricomycotina</taxon>
        <taxon>Agaricomycetes</taxon>
        <taxon>Agaricomycetidae</taxon>
        <taxon>Boletales</taxon>
        <taxon>Coniophorineae</taxon>
        <taxon>Coniophoraceae</taxon>
        <taxon>Coniophora</taxon>
    </lineage>
</organism>
<protein>
    <recommendedName>
        <fullName evidence="5">DUF202 domain-containing protein</fullName>
    </recommendedName>
</protein>
<gene>
    <name evidence="3" type="ORF">CONPUDRAFT_138463</name>
</gene>
<dbReference type="GeneID" id="19201197"/>
<feature type="chain" id="PRO_5024456190" description="DUF202 domain-containing protein" evidence="2">
    <location>
        <begin position="24"/>
        <end position="121"/>
    </location>
</feature>
<dbReference type="Proteomes" id="UP000053558">
    <property type="component" value="Unassembled WGS sequence"/>
</dbReference>
<feature type="transmembrane region" description="Helical" evidence="1">
    <location>
        <begin position="87"/>
        <end position="108"/>
    </location>
</feature>
<evidence type="ECO:0000313" key="3">
    <source>
        <dbReference type="EMBL" id="EIW79326.1"/>
    </source>
</evidence>
<keyword evidence="1" id="KW-0472">Membrane</keyword>
<feature type="signal peptide" evidence="2">
    <location>
        <begin position="1"/>
        <end position="23"/>
    </location>
</feature>
<dbReference type="OrthoDB" id="5525680at2759"/>
<evidence type="ECO:0008006" key="5">
    <source>
        <dbReference type="Google" id="ProtNLM"/>
    </source>
</evidence>
<sequence length="121" mass="13064">MLERNFLSHVHLVLYLFLLSASALLGTRLPAPAEAGSSLGGLGSASLPASIAQIVAAFLTLAAGMWEYHTSFRALRNMRAFFRGSNIHLFLMTVVTAIIVGVSVVYILDCMSMMRSMANSQ</sequence>
<dbReference type="OMA" id="CMLERNF"/>
<dbReference type="RefSeq" id="XP_007770983.1">
    <property type="nucleotide sequence ID" value="XM_007772793.1"/>
</dbReference>
<reference evidence="4" key="1">
    <citation type="journal article" date="2012" name="Science">
        <title>The Paleozoic origin of enzymatic lignin decomposition reconstructed from 31 fungal genomes.</title>
        <authorList>
            <person name="Floudas D."/>
            <person name="Binder M."/>
            <person name="Riley R."/>
            <person name="Barry K."/>
            <person name="Blanchette R.A."/>
            <person name="Henrissat B."/>
            <person name="Martinez A.T."/>
            <person name="Otillar R."/>
            <person name="Spatafora J.W."/>
            <person name="Yadav J.S."/>
            <person name="Aerts A."/>
            <person name="Benoit I."/>
            <person name="Boyd A."/>
            <person name="Carlson A."/>
            <person name="Copeland A."/>
            <person name="Coutinho P.M."/>
            <person name="de Vries R.P."/>
            <person name="Ferreira P."/>
            <person name="Findley K."/>
            <person name="Foster B."/>
            <person name="Gaskell J."/>
            <person name="Glotzer D."/>
            <person name="Gorecki P."/>
            <person name="Heitman J."/>
            <person name="Hesse C."/>
            <person name="Hori C."/>
            <person name="Igarashi K."/>
            <person name="Jurgens J.A."/>
            <person name="Kallen N."/>
            <person name="Kersten P."/>
            <person name="Kohler A."/>
            <person name="Kuees U."/>
            <person name="Kumar T.K.A."/>
            <person name="Kuo A."/>
            <person name="LaButti K."/>
            <person name="Larrondo L.F."/>
            <person name="Lindquist E."/>
            <person name="Ling A."/>
            <person name="Lombard V."/>
            <person name="Lucas S."/>
            <person name="Lundell T."/>
            <person name="Martin R."/>
            <person name="McLaughlin D.J."/>
            <person name="Morgenstern I."/>
            <person name="Morin E."/>
            <person name="Murat C."/>
            <person name="Nagy L.G."/>
            <person name="Nolan M."/>
            <person name="Ohm R.A."/>
            <person name="Patyshakuliyeva A."/>
            <person name="Rokas A."/>
            <person name="Ruiz-Duenas F.J."/>
            <person name="Sabat G."/>
            <person name="Salamov A."/>
            <person name="Samejima M."/>
            <person name="Schmutz J."/>
            <person name="Slot J.C."/>
            <person name="St John F."/>
            <person name="Stenlid J."/>
            <person name="Sun H."/>
            <person name="Sun S."/>
            <person name="Syed K."/>
            <person name="Tsang A."/>
            <person name="Wiebenga A."/>
            <person name="Young D."/>
            <person name="Pisabarro A."/>
            <person name="Eastwood D.C."/>
            <person name="Martin F."/>
            <person name="Cullen D."/>
            <person name="Grigoriev I.V."/>
            <person name="Hibbett D.S."/>
        </authorList>
    </citation>
    <scope>NUCLEOTIDE SEQUENCE [LARGE SCALE GENOMIC DNA]</scope>
    <source>
        <strain evidence="4">RWD-64-598 SS2</strain>
    </source>
</reference>
<keyword evidence="2" id="KW-0732">Signal</keyword>
<evidence type="ECO:0000313" key="4">
    <source>
        <dbReference type="Proteomes" id="UP000053558"/>
    </source>
</evidence>
<keyword evidence="4" id="KW-1185">Reference proteome</keyword>
<keyword evidence="1" id="KW-0812">Transmembrane</keyword>
<dbReference type="EMBL" id="JH711581">
    <property type="protein sequence ID" value="EIW79326.1"/>
    <property type="molecule type" value="Genomic_DNA"/>
</dbReference>
<evidence type="ECO:0000256" key="1">
    <source>
        <dbReference type="SAM" id="Phobius"/>
    </source>
</evidence>
<keyword evidence="1" id="KW-1133">Transmembrane helix</keyword>
<feature type="transmembrane region" description="Helical" evidence="1">
    <location>
        <begin position="45"/>
        <end position="66"/>
    </location>
</feature>
<name>A0A5M3MJU8_CONPW</name>